<accession>A0AAN7VBW6</accession>
<dbReference type="EMBL" id="JAVRBK010000004">
    <property type="protein sequence ID" value="KAK5644802.1"/>
    <property type="molecule type" value="Genomic_DNA"/>
</dbReference>
<dbReference type="AlphaFoldDB" id="A0AAN7VBW6"/>
<name>A0AAN7VBW6_9COLE</name>
<protein>
    <submittedName>
        <fullName evidence="1">Uncharacterized protein</fullName>
    </submittedName>
</protein>
<comment type="caution">
    <text evidence="1">The sequence shown here is derived from an EMBL/GenBank/DDBJ whole genome shotgun (WGS) entry which is preliminary data.</text>
</comment>
<sequence>METHIKKCFKSPHDFKNVPELGAVIQRKNRYTPLLVEVEDFDNSVPGPSSAGSVKSSSSSDMLSQSLAKAIFVSASPLSMVEHPLWIDFFKRIRPSSYRNKELEEERYLHLKCDGWSNLKNESIINFIVFVEFVMSKTNSHNAEYLAQLITNVLE</sequence>
<keyword evidence="2" id="KW-1185">Reference proteome</keyword>
<gene>
    <name evidence="1" type="ORF">RI129_006102</name>
</gene>
<reference evidence="1 2" key="1">
    <citation type="journal article" date="2024" name="Insects">
        <title>An Improved Chromosome-Level Genome Assembly of the Firefly Pyrocoelia pectoralis.</title>
        <authorList>
            <person name="Fu X."/>
            <person name="Meyer-Rochow V.B."/>
            <person name="Ballantyne L."/>
            <person name="Zhu X."/>
        </authorList>
    </citation>
    <scope>NUCLEOTIDE SEQUENCE [LARGE SCALE GENOMIC DNA]</scope>
    <source>
        <strain evidence="1">XCY_ONT2</strain>
    </source>
</reference>
<evidence type="ECO:0000313" key="1">
    <source>
        <dbReference type="EMBL" id="KAK5644802.1"/>
    </source>
</evidence>
<dbReference type="Proteomes" id="UP001329430">
    <property type="component" value="Chromosome 4"/>
</dbReference>
<evidence type="ECO:0000313" key="2">
    <source>
        <dbReference type="Proteomes" id="UP001329430"/>
    </source>
</evidence>
<organism evidence="1 2">
    <name type="scientific">Pyrocoelia pectoralis</name>
    <dbReference type="NCBI Taxonomy" id="417401"/>
    <lineage>
        <taxon>Eukaryota</taxon>
        <taxon>Metazoa</taxon>
        <taxon>Ecdysozoa</taxon>
        <taxon>Arthropoda</taxon>
        <taxon>Hexapoda</taxon>
        <taxon>Insecta</taxon>
        <taxon>Pterygota</taxon>
        <taxon>Neoptera</taxon>
        <taxon>Endopterygota</taxon>
        <taxon>Coleoptera</taxon>
        <taxon>Polyphaga</taxon>
        <taxon>Elateriformia</taxon>
        <taxon>Elateroidea</taxon>
        <taxon>Lampyridae</taxon>
        <taxon>Lampyrinae</taxon>
        <taxon>Pyrocoelia</taxon>
    </lineage>
</organism>
<proteinExistence type="predicted"/>